<keyword evidence="3" id="KW-1185">Reference proteome</keyword>
<evidence type="ECO:0000313" key="2">
    <source>
        <dbReference type="EMBL" id="GAA0155694.1"/>
    </source>
</evidence>
<gene>
    <name evidence="2" type="ORF">LIER_13367</name>
</gene>
<name>A0AAV3PW10_LITER</name>
<dbReference type="Proteomes" id="UP001454036">
    <property type="component" value="Unassembled WGS sequence"/>
</dbReference>
<dbReference type="AlphaFoldDB" id="A0AAV3PW10"/>
<dbReference type="EMBL" id="BAABME010002688">
    <property type="protein sequence ID" value="GAA0155694.1"/>
    <property type="molecule type" value="Genomic_DNA"/>
</dbReference>
<protein>
    <submittedName>
        <fullName evidence="2">Uncharacterized protein</fullName>
    </submittedName>
</protein>
<comment type="caution">
    <text evidence="2">The sequence shown here is derived from an EMBL/GenBank/DDBJ whole genome shotgun (WGS) entry which is preliminary data.</text>
</comment>
<proteinExistence type="predicted"/>
<accession>A0AAV3PW10</accession>
<sequence length="79" mass="8425">MLLLECYPMQSQGGEGVEGGVEIQGDEVQGCHNARTCPKKSMDGGFDSQHAPSSKAKKRKIRGSSSQLVPSTREDADMG</sequence>
<feature type="region of interest" description="Disordered" evidence="1">
    <location>
        <begin position="32"/>
        <end position="79"/>
    </location>
</feature>
<reference evidence="2 3" key="1">
    <citation type="submission" date="2024-01" db="EMBL/GenBank/DDBJ databases">
        <title>The complete chloroplast genome sequence of Lithospermum erythrorhizon: insights into the phylogenetic relationship among Boraginaceae species and the maternal lineages of purple gromwells.</title>
        <authorList>
            <person name="Okada T."/>
            <person name="Watanabe K."/>
        </authorList>
    </citation>
    <scope>NUCLEOTIDE SEQUENCE [LARGE SCALE GENOMIC DNA]</scope>
</reference>
<organism evidence="2 3">
    <name type="scientific">Lithospermum erythrorhizon</name>
    <name type="common">Purple gromwell</name>
    <name type="synonym">Lithospermum officinale var. erythrorhizon</name>
    <dbReference type="NCBI Taxonomy" id="34254"/>
    <lineage>
        <taxon>Eukaryota</taxon>
        <taxon>Viridiplantae</taxon>
        <taxon>Streptophyta</taxon>
        <taxon>Embryophyta</taxon>
        <taxon>Tracheophyta</taxon>
        <taxon>Spermatophyta</taxon>
        <taxon>Magnoliopsida</taxon>
        <taxon>eudicotyledons</taxon>
        <taxon>Gunneridae</taxon>
        <taxon>Pentapetalae</taxon>
        <taxon>asterids</taxon>
        <taxon>lamiids</taxon>
        <taxon>Boraginales</taxon>
        <taxon>Boraginaceae</taxon>
        <taxon>Boraginoideae</taxon>
        <taxon>Lithospermeae</taxon>
        <taxon>Lithospermum</taxon>
    </lineage>
</organism>
<evidence type="ECO:0000256" key="1">
    <source>
        <dbReference type="SAM" id="MobiDB-lite"/>
    </source>
</evidence>
<evidence type="ECO:0000313" key="3">
    <source>
        <dbReference type="Proteomes" id="UP001454036"/>
    </source>
</evidence>